<protein>
    <submittedName>
        <fullName evidence="1">DUF488 family protein</fullName>
    </submittedName>
</protein>
<dbReference type="PANTHER" id="PTHR39337:SF1">
    <property type="entry name" value="BLR5642 PROTEIN"/>
    <property type="match status" value="1"/>
</dbReference>
<dbReference type="Proteomes" id="UP000441717">
    <property type="component" value="Unassembled WGS sequence"/>
</dbReference>
<dbReference type="RefSeq" id="WP_152945876.1">
    <property type="nucleotide sequence ID" value="NZ_WHYR01000014.1"/>
</dbReference>
<dbReference type="InterPro" id="IPR007438">
    <property type="entry name" value="DUF488"/>
</dbReference>
<dbReference type="Pfam" id="PF04343">
    <property type="entry name" value="DUF488"/>
    <property type="match status" value="1"/>
</dbReference>
<organism evidence="1 2">
    <name type="scientific">Desulfofundulus thermobenzoicus</name>
    <dbReference type="NCBI Taxonomy" id="29376"/>
    <lineage>
        <taxon>Bacteria</taxon>
        <taxon>Bacillati</taxon>
        <taxon>Bacillota</taxon>
        <taxon>Clostridia</taxon>
        <taxon>Eubacteriales</taxon>
        <taxon>Peptococcaceae</taxon>
        <taxon>Desulfofundulus</taxon>
    </lineage>
</organism>
<sequence length="159" mass="18642">MVYSQEAGQKALGKKLCTIGFSRKSLRRFIELLKEAGVQRVVDVRLHNTSQLAGFAKKEDLEYILSLVEIDYIHLPGLAPPEELLRAYQGKKVSWNEYQREFLKILEERRAEECWGREINPKEINCLLCTEDRPEHCHRRLVAEYLVRYDPAIVVEHLF</sequence>
<keyword evidence="2" id="KW-1185">Reference proteome</keyword>
<dbReference type="AlphaFoldDB" id="A0A6N7IPP9"/>
<dbReference type="OrthoDB" id="9789109at2"/>
<evidence type="ECO:0000313" key="1">
    <source>
        <dbReference type="EMBL" id="MQL51950.1"/>
    </source>
</evidence>
<reference evidence="1 2" key="1">
    <citation type="submission" date="2019-10" db="EMBL/GenBank/DDBJ databases">
        <title>Comparative genomics of sulfur disproportionating microorganisms.</title>
        <authorList>
            <person name="Ward L.M."/>
            <person name="Bertran E."/>
            <person name="Johnston D."/>
        </authorList>
    </citation>
    <scope>NUCLEOTIDE SEQUENCE [LARGE SCALE GENOMIC DNA]</scope>
    <source>
        <strain evidence="1 2">DSM 14055</strain>
    </source>
</reference>
<evidence type="ECO:0000313" key="2">
    <source>
        <dbReference type="Proteomes" id="UP000441717"/>
    </source>
</evidence>
<comment type="caution">
    <text evidence="1">The sequence shown here is derived from an EMBL/GenBank/DDBJ whole genome shotgun (WGS) entry which is preliminary data.</text>
</comment>
<dbReference type="EMBL" id="WHYR01000014">
    <property type="protein sequence ID" value="MQL51950.1"/>
    <property type="molecule type" value="Genomic_DNA"/>
</dbReference>
<name>A0A6N7IPP9_9FIRM</name>
<proteinExistence type="predicted"/>
<gene>
    <name evidence="1" type="ORF">GFC01_06650</name>
</gene>
<dbReference type="PANTHER" id="PTHR39337">
    <property type="entry name" value="BLR5642 PROTEIN"/>
    <property type="match status" value="1"/>
</dbReference>
<accession>A0A6N7IPP9</accession>